<evidence type="ECO:0000256" key="6">
    <source>
        <dbReference type="RuleBase" id="RU365089"/>
    </source>
</evidence>
<protein>
    <recommendedName>
        <fullName evidence="6">Mutator family transposase</fullName>
    </recommendedName>
</protein>
<dbReference type="Pfam" id="PF00872">
    <property type="entry name" value="Transposase_mut"/>
    <property type="match status" value="1"/>
</dbReference>
<keyword evidence="6" id="KW-0814">Transposable element</keyword>
<comment type="similarity">
    <text evidence="2 6">Belongs to the transposase mutator family.</text>
</comment>
<evidence type="ECO:0000313" key="8">
    <source>
        <dbReference type="Proteomes" id="UP001244640"/>
    </source>
</evidence>
<dbReference type="InterPro" id="IPR001207">
    <property type="entry name" value="Transposase_mutator"/>
</dbReference>
<evidence type="ECO:0000256" key="3">
    <source>
        <dbReference type="ARBA" id="ARBA00022578"/>
    </source>
</evidence>
<accession>A0ABU0U7D1</accession>
<evidence type="ECO:0000256" key="2">
    <source>
        <dbReference type="ARBA" id="ARBA00010961"/>
    </source>
</evidence>
<evidence type="ECO:0000256" key="1">
    <source>
        <dbReference type="ARBA" id="ARBA00002190"/>
    </source>
</evidence>
<comment type="caution">
    <text evidence="7">The sequence shown here is derived from an EMBL/GenBank/DDBJ whole genome shotgun (WGS) entry which is preliminary data.</text>
</comment>
<dbReference type="PANTHER" id="PTHR33217:SF8">
    <property type="entry name" value="MUTATOR FAMILY TRANSPOSASE"/>
    <property type="match status" value="1"/>
</dbReference>
<dbReference type="PANTHER" id="PTHR33217">
    <property type="entry name" value="TRANSPOSASE FOR INSERTION SEQUENCE ELEMENT IS1081"/>
    <property type="match status" value="1"/>
</dbReference>
<comment type="function">
    <text evidence="1 6">Required for the transposition of the insertion element.</text>
</comment>
<reference evidence="7 8" key="1">
    <citation type="submission" date="2023-07" db="EMBL/GenBank/DDBJ databases">
        <title>Functional and genomic diversity of the sorghum phyllosphere microbiome.</title>
        <authorList>
            <person name="Shade A."/>
        </authorList>
    </citation>
    <scope>NUCLEOTIDE SEQUENCE [LARGE SCALE GENOMIC DNA]</scope>
    <source>
        <strain evidence="7 8">SORGH_AS_0892</strain>
    </source>
</reference>
<evidence type="ECO:0000313" key="7">
    <source>
        <dbReference type="EMBL" id="MDQ1150875.1"/>
    </source>
</evidence>
<name>A0ABU0U7D1_9SPHI</name>
<keyword evidence="5 6" id="KW-0233">DNA recombination</keyword>
<dbReference type="EMBL" id="JAUTBA010000001">
    <property type="protein sequence ID" value="MDQ1150875.1"/>
    <property type="molecule type" value="Genomic_DNA"/>
</dbReference>
<dbReference type="Proteomes" id="UP001244640">
    <property type="component" value="Unassembled WGS sequence"/>
</dbReference>
<organism evidence="7 8">
    <name type="scientific">Sphingobacterium zeae</name>
    <dbReference type="NCBI Taxonomy" id="1776859"/>
    <lineage>
        <taxon>Bacteria</taxon>
        <taxon>Pseudomonadati</taxon>
        <taxon>Bacteroidota</taxon>
        <taxon>Sphingobacteriia</taxon>
        <taxon>Sphingobacteriales</taxon>
        <taxon>Sphingobacteriaceae</taxon>
        <taxon>Sphingobacterium</taxon>
    </lineage>
</organism>
<evidence type="ECO:0000256" key="4">
    <source>
        <dbReference type="ARBA" id="ARBA00023125"/>
    </source>
</evidence>
<keyword evidence="4 6" id="KW-0238">DNA-binding</keyword>
<gene>
    <name evidence="7" type="ORF">QE382_002859</name>
</gene>
<keyword evidence="3 6" id="KW-0815">Transposition</keyword>
<proteinExistence type="inferred from homology"/>
<keyword evidence="8" id="KW-1185">Reference proteome</keyword>
<sequence>MDGLKVFPDAIEAVYPKTQVQLCIAHQIRSSLRYIPEKDKKAAVEDLKPIYQANNQDQGYEKLLEFDEKWAKKYPLSVKGWLDNWGNLTTYFEYSPDIR</sequence>
<evidence type="ECO:0000256" key="5">
    <source>
        <dbReference type="ARBA" id="ARBA00023172"/>
    </source>
</evidence>